<dbReference type="InterPro" id="IPR052163">
    <property type="entry name" value="DGC-Regulatory_Protein"/>
</dbReference>
<dbReference type="SUPFAM" id="SSF55073">
    <property type="entry name" value="Nucleotide cyclase"/>
    <property type="match status" value="1"/>
</dbReference>
<dbReference type="GO" id="GO:0003824">
    <property type="term" value="F:catalytic activity"/>
    <property type="evidence" value="ECO:0007669"/>
    <property type="project" value="UniProtKB-ARBA"/>
</dbReference>
<dbReference type="InterPro" id="IPR043128">
    <property type="entry name" value="Rev_trsase/Diguanyl_cyclase"/>
</dbReference>
<dbReference type="AlphaFoldDB" id="A0A6M9PY50"/>
<proteinExistence type="predicted"/>
<evidence type="ECO:0000313" key="2">
    <source>
        <dbReference type="EMBL" id="QKM64268.1"/>
    </source>
</evidence>
<dbReference type="PANTHER" id="PTHR46663">
    <property type="entry name" value="DIGUANYLATE CYCLASE DGCT-RELATED"/>
    <property type="match status" value="1"/>
</dbReference>
<evidence type="ECO:0000313" key="3">
    <source>
        <dbReference type="Proteomes" id="UP000503312"/>
    </source>
</evidence>
<dbReference type="SMART" id="SM00267">
    <property type="entry name" value="GGDEF"/>
    <property type="match status" value="1"/>
</dbReference>
<dbReference type="Pfam" id="PF00990">
    <property type="entry name" value="GGDEF"/>
    <property type="match status" value="1"/>
</dbReference>
<gene>
    <name evidence="2" type="ORF">DCO17_02880</name>
</gene>
<sequence length="231" mass="25652">MLSDWRTVLKQFQNLFEQLQKLAHQSMQDGSVLEADADRQLTPLQRHILRELLEGRPAQPQIVRDELTGLLVRSSLLERLDQALGGSSSRDSILALCFIDLDGFKQINDQHGHAIGDQALSLVGQRLQNSIRSDDLLCRWGGDEFVVVLQNIDHQKSVEHLADRLLNAISHPLRLSADEPLTLFLGASIGVSILAPGVLREKLDALGLIESADQAMYKAKRAGKNRIEITA</sequence>
<dbReference type="CDD" id="cd01949">
    <property type="entry name" value="GGDEF"/>
    <property type="match status" value="1"/>
</dbReference>
<dbReference type="InterPro" id="IPR029787">
    <property type="entry name" value="Nucleotide_cyclase"/>
</dbReference>
<organism evidence="2 3">
    <name type="scientific">Polynucleobacter tropicus</name>
    <dbReference type="NCBI Taxonomy" id="1743174"/>
    <lineage>
        <taxon>Bacteria</taxon>
        <taxon>Pseudomonadati</taxon>
        <taxon>Pseudomonadota</taxon>
        <taxon>Betaproteobacteria</taxon>
        <taxon>Burkholderiales</taxon>
        <taxon>Burkholderiaceae</taxon>
        <taxon>Polynucleobacter</taxon>
    </lineage>
</organism>
<dbReference type="PROSITE" id="PS50887">
    <property type="entry name" value="GGDEF"/>
    <property type="match status" value="1"/>
</dbReference>
<dbReference type="Proteomes" id="UP000503312">
    <property type="component" value="Chromosome"/>
</dbReference>
<dbReference type="EMBL" id="CP028942">
    <property type="protein sequence ID" value="QKM64268.1"/>
    <property type="molecule type" value="Genomic_DNA"/>
</dbReference>
<evidence type="ECO:0000259" key="1">
    <source>
        <dbReference type="PROSITE" id="PS50887"/>
    </source>
</evidence>
<dbReference type="FunFam" id="3.30.70.270:FF:000001">
    <property type="entry name" value="Diguanylate cyclase domain protein"/>
    <property type="match status" value="1"/>
</dbReference>
<keyword evidence="3" id="KW-1185">Reference proteome</keyword>
<dbReference type="PANTHER" id="PTHR46663:SF2">
    <property type="entry name" value="GGDEF DOMAIN-CONTAINING PROTEIN"/>
    <property type="match status" value="1"/>
</dbReference>
<feature type="domain" description="GGDEF" evidence="1">
    <location>
        <begin position="92"/>
        <end position="231"/>
    </location>
</feature>
<dbReference type="InterPro" id="IPR000160">
    <property type="entry name" value="GGDEF_dom"/>
</dbReference>
<dbReference type="NCBIfam" id="TIGR00254">
    <property type="entry name" value="GGDEF"/>
    <property type="match status" value="1"/>
</dbReference>
<dbReference type="KEGG" id="ptrp:DCO17_02880"/>
<accession>A0A6M9PY50</accession>
<reference evidence="2 3" key="1">
    <citation type="submission" date="2018-04" db="EMBL/GenBank/DDBJ databases">
        <title>Polynucleobacter sp. UH21B genome.</title>
        <authorList>
            <person name="Hahn M.W."/>
        </authorList>
    </citation>
    <scope>NUCLEOTIDE SEQUENCE [LARGE SCALE GENOMIC DNA]</scope>
    <source>
        <strain evidence="2 3">MWH-UH21B</strain>
    </source>
</reference>
<protein>
    <recommendedName>
        <fullName evidence="1">GGDEF domain-containing protein</fullName>
    </recommendedName>
</protein>
<dbReference type="Gene3D" id="3.30.70.270">
    <property type="match status" value="1"/>
</dbReference>
<name>A0A6M9PY50_9BURK</name>